<evidence type="ECO:0000256" key="18">
    <source>
        <dbReference type="PIRSR" id="PIRSR605027-3"/>
    </source>
</evidence>
<comment type="catalytic activity">
    <reaction evidence="15 20">
        <text>3-O-(beta-D-galactosyl-(1-&gt;3)-beta-D-galactosyl-(1-&gt;4)-beta-D-xylosyl)-L-seryl-[protein] + UDP-alpha-D-glucuronate = 3-O-(beta-D-GlcA-(1-&gt;3)-beta-D-Gal-(1-&gt;3)-beta-D-Gal-(1-&gt;4)-beta-D-Xyl)-L-seryl-[protein] + UDP + H(+)</text>
        <dbReference type="Rhea" id="RHEA:24168"/>
        <dbReference type="Rhea" id="RHEA-COMP:12571"/>
        <dbReference type="Rhea" id="RHEA-COMP:12573"/>
        <dbReference type="ChEBI" id="CHEBI:15378"/>
        <dbReference type="ChEBI" id="CHEBI:58052"/>
        <dbReference type="ChEBI" id="CHEBI:58223"/>
        <dbReference type="ChEBI" id="CHEBI:132090"/>
        <dbReference type="ChEBI" id="CHEBI:132093"/>
        <dbReference type="EC" id="2.4.1.135"/>
    </reaction>
</comment>
<evidence type="ECO:0000256" key="9">
    <source>
        <dbReference type="ARBA" id="ARBA00022968"/>
    </source>
</evidence>
<organism evidence="21 22">
    <name type="scientific">Glossina morsitans morsitans</name>
    <name type="common">Savannah tsetse fly</name>
    <dbReference type="NCBI Taxonomy" id="37546"/>
    <lineage>
        <taxon>Eukaryota</taxon>
        <taxon>Metazoa</taxon>
        <taxon>Ecdysozoa</taxon>
        <taxon>Arthropoda</taxon>
        <taxon>Hexapoda</taxon>
        <taxon>Insecta</taxon>
        <taxon>Pterygota</taxon>
        <taxon>Neoptera</taxon>
        <taxon>Endopterygota</taxon>
        <taxon>Diptera</taxon>
        <taxon>Brachycera</taxon>
        <taxon>Muscomorpha</taxon>
        <taxon>Hippoboscoidea</taxon>
        <taxon>Glossinidae</taxon>
        <taxon>Glossina</taxon>
    </lineage>
</organism>
<comment type="similarity">
    <text evidence="4 20">Belongs to the glycosyltransferase 43 family.</text>
</comment>
<feature type="binding site" evidence="17">
    <location>
        <begin position="112"/>
        <end position="114"/>
    </location>
    <ligand>
        <name>UDP-alpha-D-glucuronate</name>
        <dbReference type="ChEBI" id="CHEBI:58052"/>
    </ligand>
</feature>
<dbReference type="InterPro" id="IPR029044">
    <property type="entry name" value="Nucleotide-diphossugar_trans"/>
</dbReference>
<dbReference type="UniPathway" id="UPA00378"/>
<evidence type="ECO:0000256" key="11">
    <source>
        <dbReference type="ARBA" id="ARBA00023034"/>
    </source>
</evidence>
<evidence type="ECO:0000256" key="6">
    <source>
        <dbReference type="ARBA" id="ARBA00022679"/>
    </source>
</evidence>
<dbReference type="GO" id="GO:0050650">
    <property type="term" value="P:chondroitin sulfate proteoglycan biosynthetic process"/>
    <property type="evidence" value="ECO:0007669"/>
    <property type="project" value="TreeGrafter"/>
</dbReference>
<keyword evidence="22" id="KW-1185">Reference proteome</keyword>
<dbReference type="Proteomes" id="UP000092444">
    <property type="component" value="Unassembled WGS sequence"/>
</dbReference>
<keyword evidence="10 20" id="KW-1133">Transmembrane helix</keyword>
<keyword evidence="6 20" id="KW-0808">Transferase</keyword>
<evidence type="ECO:0000256" key="10">
    <source>
        <dbReference type="ARBA" id="ARBA00022989"/>
    </source>
</evidence>
<evidence type="ECO:0000256" key="14">
    <source>
        <dbReference type="ARBA" id="ARBA00023211"/>
    </source>
</evidence>
<sequence>SQYDCPGNPIFESVAHENHFQLVLFTRNIFYKNLCCKNFSIKLKEKSYRRTKMSEMRIRPRQVLILIIVFLLVLLMVHRNCKSTCFTGPEYLQAMYAMQQNEELPKIYAITPTYARPQQKAELTRLSQIFMLVPNLHWIIVEDSNNSTQLVRNLLEKSGLTQRSSMLHIKTPAAFKLQNKDPNWIKPRGVEQRNLALNWVRTNVDPDKHSIVYFMDDDNAYSVELFVEMSKTKPGRVSIWPVGLVGGLMVEKPILNTDQTQVIGFNSAWRPERPFPIDMAAFAISIDLLFKFPQAIFSYEVQRGYQETEILRHLTTRQQLQPLANQCRDVLVWHTRTEKTKLTAEEALNKQGKRSDDGLEV</sequence>
<feature type="transmembrane region" description="Helical" evidence="20">
    <location>
        <begin position="58"/>
        <end position="77"/>
    </location>
</feature>
<dbReference type="AlphaFoldDB" id="A0A1B0FGX6"/>
<feature type="binding site" evidence="17">
    <location>
        <begin position="334"/>
        <end position="336"/>
    </location>
    <ligand>
        <name>UDP-alpha-D-glucuronate</name>
        <dbReference type="ChEBI" id="CHEBI:58052"/>
    </ligand>
</feature>
<evidence type="ECO:0000256" key="3">
    <source>
        <dbReference type="ARBA" id="ARBA00004922"/>
    </source>
</evidence>
<evidence type="ECO:0000256" key="17">
    <source>
        <dbReference type="PIRSR" id="PIRSR605027-2"/>
    </source>
</evidence>
<dbReference type="Gene3D" id="3.90.550.10">
    <property type="entry name" value="Spore Coat Polysaccharide Biosynthesis Protein SpsA, Chain A"/>
    <property type="match status" value="1"/>
</dbReference>
<evidence type="ECO:0000256" key="15">
    <source>
        <dbReference type="ARBA" id="ARBA00047979"/>
    </source>
</evidence>
<dbReference type="PhylomeDB" id="A0A1B0FGX6"/>
<dbReference type="EnsemblMetazoa" id="GMOY003008-RA">
    <property type="protein sequence ID" value="GMOY003008-PA"/>
    <property type="gene ID" value="GMOY003008"/>
</dbReference>
<dbReference type="PANTHER" id="PTHR10896:SF65">
    <property type="entry name" value="GALACTOSYLGALACTOSYLXYLOSYLPROTEIN 3-BETA-GLUCURONOSYLTRANSFERASE 3"/>
    <property type="match status" value="1"/>
</dbReference>
<evidence type="ECO:0000256" key="8">
    <source>
        <dbReference type="ARBA" id="ARBA00022723"/>
    </source>
</evidence>
<dbReference type="Pfam" id="PF03360">
    <property type="entry name" value="Glyco_transf_43"/>
    <property type="match status" value="1"/>
</dbReference>
<evidence type="ECO:0000256" key="7">
    <source>
        <dbReference type="ARBA" id="ARBA00022692"/>
    </source>
</evidence>
<keyword evidence="11 20" id="KW-0333">Golgi apparatus</keyword>
<dbReference type="GO" id="GO:0046872">
    <property type="term" value="F:metal ion binding"/>
    <property type="evidence" value="ECO:0007669"/>
    <property type="project" value="UniProtKB-KW"/>
</dbReference>
<evidence type="ECO:0000313" key="21">
    <source>
        <dbReference type="EnsemblMetazoa" id="GMOY003008-PA"/>
    </source>
</evidence>
<keyword evidence="13" id="KW-0325">Glycoprotein</keyword>
<evidence type="ECO:0000256" key="5">
    <source>
        <dbReference type="ARBA" id="ARBA00012641"/>
    </source>
</evidence>
<evidence type="ECO:0000256" key="2">
    <source>
        <dbReference type="ARBA" id="ARBA00004323"/>
    </source>
</evidence>
<feature type="site" description="Interaction with galactose moiety of substrate glycoprotein" evidence="19">
    <location>
        <position position="251"/>
    </location>
</feature>
<feature type="binding site" evidence="17">
    <location>
        <position position="143"/>
    </location>
    <ligand>
        <name>UDP-alpha-D-glucuronate</name>
        <dbReference type="ChEBI" id="CHEBI:58052"/>
    </ligand>
</feature>
<evidence type="ECO:0000256" key="20">
    <source>
        <dbReference type="RuleBase" id="RU363127"/>
    </source>
</evidence>
<dbReference type="VEuPathDB" id="VectorBase:GMOY003008"/>
<evidence type="ECO:0000256" key="13">
    <source>
        <dbReference type="ARBA" id="ARBA00023180"/>
    </source>
</evidence>
<feature type="binding site" evidence="17">
    <location>
        <position position="188"/>
    </location>
    <ligand>
        <name>UDP-alpha-D-glucuronate</name>
        <dbReference type="ChEBI" id="CHEBI:58052"/>
    </ligand>
</feature>
<dbReference type="SUPFAM" id="SSF53448">
    <property type="entry name" value="Nucleotide-diphospho-sugar transferases"/>
    <property type="match status" value="1"/>
</dbReference>
<accession>A0A1B0FGX6</accession>
<keyword evidence="8 18" id="KW-0479">Metal-binding</keyword>
<feature type="active site" description="Proton donor/acceptor" evidence="16">
    <location>
        <position position="307"/>
    </location>
</feature>
<dbReference type="STRING" id="37546.A0A1B0FGX6"/>
<evidence type="ECO:0000256" key="19">
    <source>
        <dbReference type="PIRSR" id="PIRSR605027-4"/>
    </source>
</evidence>
<dbReference type="FunFam" id="3.90.550.10:FF:000044">
    <property type="entry name" value="Galactosylgalactosylxylosylprotein 3-beta-glucuronosyltransferase"/>
    <property type="match status" value="1"/>
</dbReference>
<reference evidence="21" key="1">
    <citation type="submission" date="2020-05" db="UniProtKB">
        <authorList>
            <consortium name="EnsemblMetazoa"/>
        </authorList>
    </citation>
    <scope>IDENTIFICATION</scope>
    <source>
        <strain evidence="21">Yale</strain>
    </source>
</reference>
<dbReference type="CDD" id="cd00218">
    <property type="entry name" value="GlcAT-I"/>
    <property type="match status" value="1"/>
</dbReference>
<protein>
    <recommendedName>
        <fullName evidence="5 20">Galactosylgalactosylxylosylprotein 3-beta-glucuronosyltransferase</fullName>
        <ecNumber evidence="5 20">2.4.1.135</ecNumber>
    </recommendedName>
</protein>
<feature type="binding site" evidence="17">
    <location>
        <begin position="216"/>
        <end position="218"/>
    </location>
    <ligand>
        <name>UDP-alpha-D-glucuronate</name>
        <dbReference type="ChEBI" id="CHEBI:58052"/>
    </ligand>
</feature>
<dbReference type="GO" id="GO:0005975">
    <property type="term" value="P:carbohydrate metabolic process"/>
    <property type="evidence" value="ECO:0007669"/>
    <property type="project" value="TreeGrafter"/>
</dbReference>
<name>A0A1B0FGX6_GLOMM</name>
<dbReference type="PANTHER" id="PTHR10896">
    <property type="entry name" value="GALACTOSYLGALACTOSYLXYLOSYLPROTEIN 3-BETA-GLUCURONOSYLTRANSFERASE BETA-1,3-GLUCURONYLTRANSFERASE"/>
    <property type="match status" value="1"/>
</dbReference>
<dbReference type="EMBL" id="CCAG010019988">
    <property type="status" value="NOT_ANNOTATED_CDS"/>
    <property type="molecule type" value="Genomic_DNA"/>
</dbReference>
<evidence type="ECO:0000256" key="4">
    <source>
        <dbReference type="ARBA" id="ARBA00007706"/>
    </source>
</evidence>
<evidence type="ECO:0000256" key="16">
    <source>
        <dbReference type="PIRSR" id="PIRSR605027-1"/>
    </source>
</evidence>
<keyword evidence="14 18" id="KW-0464">Manganese</keyword>
<comment type="subcellular location">
    <subcellularLocation>
        <location evidence="2 20">Golgi apparatus membrane</location>
        <topology evidence="2 20">Single-pass type II membrane protein</topology>
    </subcellularLocation>
</comment>
<keyword evidence="7 20" id="KW-0812">Transmembrane</keyword>
<evidence type="ECO:0000256" key="1">
    <source>
        <dbReference type="ARBA" id="ARBA00001936"/>
    </source>
</evidence>
<evidence type="ECO:0000313" key="22">
    <source>
        <dbReference type="Proteomes" id="UP000092444"/>
    </source>
</evidence>
<dbReference type="EC" id="2.4.1.135" evidence="5 20"/>
<proteinExistence type="inferred from homology"/>
<comment type="cofactor">
    <cofactor evidence="1 18 20">
        <name>Mn(2+)</name>
        <dbReference type="ChEBI" id="CHEBI:29035"/>
    </cofactor>
</comment>
<evidence type="ECO:0000256" key="12">
    <source>
        <dbReference type="ARBA" id="ARBA00023136"/>
    </source>
</evidence>
<feature type="binding site" evidence="17">
    <location>
        <position position="193"/>
    </location>
    <ligand>
        <name>UDP-alpha-D-glucuronate</name>
        <dbReference type="ChEBI" id="CHEBI:58052"/>
    </ligand>
</feature>
<keyword evidence="12 20" id="KW-0472">Membrane</keyword>
<keyword evidence="9 20" id="KW-0735">Signal-anchor</keyword>
<dbReference type="InterPro" id="IPR005027">
    <property type="entry name" value="Glyco_trans_43"/>
</dbReference>
<feature type="binding site" evidence="18">
    <location>
        <position position="218"/>
    </location>
    <ligand>
        <name>Mn(2+)</name>
        <dbReference type="ChEBI" id="CHEBI:29035"/>
    </ligand>
</feature>
<dbReference type="GO" id="GO:0000139">
    <property type="term" value="C:Golgi membrane"/>
    <property type="evidence" value="ECO:0007669"/>
    <property type="project" value="UniProtKB-SubCell"/>
</dbReference>
<comment type="pathway">
    <text evidence="3 20">Protein modification; protein glycosylation.</text>
</comment>
<dbReference type="GO" id="GO:0015018">
    <property type="term" value="F:galactosylgalactosylxylosylprotein 3-beta-glucuronosyltransferase activity"/>
    <property type="evidence" value="ECO:0007669"/>
    <property type="project" value="UniProtKB-UniRule"/>
</dbReference>